<organism evidence="2">
    <name type="scientific">Medioppia subpectinata</name>
    <dbReference type="NCBI Taxonomy" id="1979941"/>
    <lineage>
        <taxon>Eukaryota</taxon>
        <taxon>Metazoa</taxon>
        <taxon>Ecdysozoa</taxon>
        <taxon>Arthropoda</taxon>
        <taxon>Chelicerata</taxon>
        <taxon>Arachnida</taxon>
        <taxon>Acari</taxon>
        <taxon>Acariformes</taxon>
        <taxon>Sarcoptiformes</taxon>
        <taxon>Oribatida</taxon>
        <taxon>Brachypylina</taxon>
        <taxon>Oppioidea</taxon>
        <taxon>Oppiidae</taxon>
        <taxon>Medioppia</taxon>
    </lineage>
</organism>
<feature type="region of interest" description="Disordered" evidence="1">
    <location>
        <begin position="57"/>
        <end position="86"/>
    </location>
</feature>
<reference evidence="2" key="1">
    <citation type="submission" date="2020-11" db="EMBL/GenBank/DDBJ databases">
        <authorList>
            <person name="Tran Van P."/>
        </authorList>
    </citation>
    <scope>NUCLEOTIDE SEQUENCE</scope>
</reference>
<evidence type="ECO:0000313" key="3">
    <source>
        <dbReference type="Proteomes" id="UP000759131"/>
    </source>
</evidence>
<feature type="region of interest" description="Disordered" evidence="1">
    <location>
        <begin position="1"/>
        <end position="41"/>
    </location>
</feature>
<dbReference type="EMBL" id="CAJPIZ010004846">
    <property type="protein sequence ID" value="CAG2107998.1"/>
    <property type="molecule type" value="Genomic_DNA"/>
</dbReference>
<evidence type="ECO:0000256" key="1">
    <source>
        <dbReference type="SAM" id="MobiDB-lite"/>
    </source>
</evidence>
<keyword evidence="3" id="KW-1185">Reference proteome</keyword>
<feature type="compositionally biased region" description="Low complexity" evidence="1">
    <location>
        <begin position="20"/>
        <end position="37"/>
    </location>
</feature>
<name>A0A7R9KQL7_9ACAR</name>
<feature type="compositionally biased region" description="Polar residues" evidence="1">
    <location>
        <begin position="70"/>
        <end position="79"/>
    </location>
</feature>
<proteinExistence type="predicted"/>
<feature type="compositionally biased region" description="Polar residues" evidence="1">
    <location>
        <begin position="1"/>
        <end position="14"/>
    </location>
</feature>
<dbReference type="OrthoDB" id="2428204at2759"/>
<gene>
    <name evidence="2" type="ORF">OSB1V03_LOCUS7994</name>
</gene>
<dbReference type="AlphaFoldDB" id="A0A7R9KQL7"/>
<dbReference type="Proteomes" id="UP000759131">
    <property type="component" value="Unassembled WGS sequence"/>
</dbReference>
<sequence>MYILSVSDNESLLSKSPGISPRHSVSSTSSTGSASKDTTNKKSVSFAKLTKLLSTQPKDKFSNLKPIPSHQFSNDNTSDVGIGNKMKRSGSVDSLIDAQQQHNNREDINISIAPYFTPNIPNANNNYQIKRDRALGTAFAPRFRGHLPLSSTSSVQLMDGQRNHHHMDDMPPSPSASYRITRAFPVGRRQASIDVFIPESVPFMSKSEKKKFEKYNKFNFDLQAMFSAVENEQLERALTTKESRENQLISLLKEAERCVMDLNLTVFAVLPNGGLSAALLKEKERQLCLWERRLKLLQRMKVGFERLGMAYEFCAGILSANYHLYDLMIF</sequence>
<protein>
    <submittedName>
        <fullName evidence="2">Uncharacterized protein</fullName>
    </submittedName>
</protein>
<evidence type="ECO:0000313" key="2">
    <source>
        <dbReference type="EMBL" id="CAD7627568.1"/>
    </source>
</evidence>
<accession>A0A7R9KQL7</accession>
<dbReference type="EMBL" id="OC859421">
    <property type="protein sequence ID" value="CAD7627568.1"/>
    <property type="molecule type" value="Genomic_DNA"/>
</dbReference>